<dbReference type="Gene3D" id="1.10.150.240">
    <property type="entry name" value="Putative phosphatase, domain 2"/>
    <property type="match status" value="1"/>
</dbReference>
<evidence type="ECO:0000313" key="2">
    <source>
        <dbReference type="Proteomes" id="UP000016638"/>
    </source>
</evidence>
<dbReference type="GO" id="GO:0005829">
    <property type="term" value="C:cytosol"/>
    <property type="evidence" value="ECO:0007669"/>
    <property type="project" value="TreeGrafter"/>
</dbReference>
<name>U2TX40_9ACTN</name>
<dbReference type="OrthoDB" id="9776368at2"/>
<dbReference type="PANTHER" id="PTHR43434:SF1">
    <property type="entry name" value="PHOSPHOGLYCOLATE PHOSPHATASE"/>
    <property type="match status" value="1"/>
</dbReference>
<dbReference type="InterPro" id="IPR036412">
    <property type="entry name" value="HAD-like_sf"/>
</dbReference>
<dbReference type="Pfam" id="PF13419">
    <property type="entry name" value="HAD_2"/>
    <property type="match status" value="1"/>
</dbReference>
<evidence type="ECO:0000313" key="1">
    <source>
        <dbReference type="EMBL" id="ERL10608.1"/>
    </source>
</evidence>
<reference evidence="1 2" key="1">
    <citation type="submission" date="2013-08" db="EMBL/GenBank/DDBJ databases">
        <authorList>
            <person name="Durkin A.S."/>
            <person name="Haft D.R."/>
            <person name="McCorrison J."/>
            <person name="Torralba M."/>
            <person name="Gillis M."/>
            <person name="Haft D.H."/>
            <person name="Methe B."/>
            <person name="Sutton G."/>
            <person name="Nelson K.E."/>
        </authorList>
    </citation>
    <scope>NUCLEOTIDE SEQUENCE [LARGE SCALE GENOMIC DNA]</scope>
    <source>
        <strain evidence="1 2">F0195</strain>
    </source>
</reference>
<dbReference type="GO" id="GO:0008967">
    <property type="term" value="F:phosphoglycolate phosphatase activity"/>
    <property type="evidence" value="ECO:0007669"/>
    <property type="project" value="TreeGrafter"/>
</dbReference>
<gene>
    <name evidence="1" type="ORF">HMPREF1316_1065</name>
</gene>
<dbReference type="PANTHER" id="PTHR43434">
    <property type="entry name" value="PHOSPHOGLYCOLATE PHOSPHATASE"/>
    <property type="match status" value="1"/>
</dbReference>
<dbReference type="EMBL" id="AWEZ01000006">
    <property type="protein sequence ID" value="ERL10608.1"/>
    <property type="molecule type" value="Genomic_DNA"/>
</dbReference>
<protein>
    <submittedName>
        <fullName evidence="1">Putative phosphoglycolate phosphatase</fullName>
    </submittedName>
</protein>
<proteinExistence type="predicted"/>
<dbReference type="GO" id="GO:0006281">
    <property type="term" value="P:DNA repair"/>
    <property type="evidence" value="ECO:0007669"/>
    <property type="project" value="TreeGrafter"/>
</dbReference>
<dbReference type="RefSeq" id="WP_021724932.1">
    <property type="nucleotide sequence ID" value="NZ_AWEZ01000006.1"/>
</dbReference>
<dbReference type="eggNOG" id="COG0546">
    <property type="taxonomic scope" value="Bacteria"/>
</dbReference>
<dbReference type="PATRIC" id="fig|1125712.3.peg.116"/>
<organism evidence="1 2">
    <name type="scientific">Olsenella profusa F0195</name>
    <dbReference type="NCBI Taxonomy" id="1125712"/>
    <lineage>
        <taxon>Bacteria</taxon>
        <taxon>Bacillati</taxon>
        <taxon>Actinomycetota</taxon>
        <taxon>Coriobacteriia</taxon>
        <taxon>Coriobacteriales</taxon>
        <taxon>Atopobiaceae</taxon>
        <taxon>Olsenella</taxon>
    </lineage>
</organism>
<dbReference type="STRING" id="1125712.HMPREF1316_1065"/>
<dbReference type="SFLD" id="SFLDG01129">
    <property type="entry name" value="C1.5:_HAD__Beta-PGM__Phosphata"/>
    <property type="match status" value="1"/>
</dbReference>
<comment type="caution">
    <text evidence="1">The sequence shown here is derived from an EMBL/GenBank/DDBJ whole genome shotgun (WGS) entry which is preliminary data.</text>
</comment>
<dbReference type="InterPro" id="IPR041492">
    <property type="entry name" value="HAD_2"/>
</dbReference>
<dbReference type="InterPro" id="IPR023214">
    <property type="entry name" value="HAD_sf"/>
</dbReference>
<dbReference type="Proteomes" id="UP000016638">
    <property type="component" value="Unassembled WGS sequence"/>
</dbReference>
<keyword evidence="2" id="KW-1185">Reference proteome</keyword>
<accession>U2TX40</accession>
<dbReference type="SFLD" id="SFLDS00003">
    <property type="entry name" value="Haloacid_Dehalogenase"/>
    <property type="match status" value="1"/>
</dbReference>
<dbReference type="AlphaFoldDB" id="U2TX40"/>
<dbReference type="InterPro" id="IPR006439">
    <property type="entry name" value="HAD-SF_hydro_IA"/>
</dbReference>
<dbReference type="SUPFAM" id="SSF56784">
    <property type="entry name" value="HAD-like"/>
    <property type="match status" value="1"/>
</dbReference>
<dbReference type="InterPro" id="IPR050155">
    <property type="entry name" value="HAD-like_hydrolase_sf"/>
</dbReference>
<dbReference type="Gene3D" id="3.40.50.1000">
    <property type="entry name" value="HAD superfamily/HAD-like"/>
    <property type="match status" value="1"/>
</dbReference>
<sequence length="216" mass="23642">MTYQAAIFDLDGTLLDTLEDLWGSVNHTLRAHDMPERSRDDVRAFLGNGMRTLMHLSVPAGTSSEVEARLLAEFKEHYAVHSADHTAPYPQVVKLIEILAGEGVRRGVVSNKGDFAVQDLVERYFPRMFDVVVGERAGIRRKPAPDTVLAVTRKLSVGVNDVIYVGDSEVDLETAANVGCACAAVSWGFRDRDFLVAHGATLIADTTEELAEAILM</sequence>
<dbReference type="NCBIfam" id="TIGR01549">
    <property type="entry name" value="HAD-SF-IA-v1"/>
    <property type="match status" value="1"/>
</dbReference>
<dbReference type="InterPro" id="IPR023198">
    <property type="entry name" value="PGP-like_dom2"/>
</dbReference>